<accession>A0AAN7JKI3</accession>
<organism evidence="8 9">
    <name type="scientific">Trapa incisa</name>
    <dbReference type="NCBI Taxonomy" id="236973"/>
    <lineage>
        <taxon>Eukaryota</taxon>
        <taxon>Viridiplantae</taxon>
        <taxon>Streptophyta</taxon>
        <taxon>Embryophyta</taxon>
        <taxon>Tracheophyta</taxon>
        <taxon>Spermatophyta</taxon>
        <taxon>Magnoliopsida</taxon>
        <taxon>eudicotyledons</taxon>
        <taxon>Gunneridae</taxon>
        <taxon>Pentapetalae</taxon>
        <taxon>rosids</taxon>
        <taxon>malvids</taxon>
        <taxon>Myrtales</taxon>
        <taxon>Lythraceae</taxon>
        <taxon>Trapa</taxon>
    </lineage>
</organism>
<evidence type="ECO:0000313" key="8">
    <source>
        <dbReference type="EMBL" id="KAK4746468.1"/>
    </source>
</evidence>
<dbReference type="InterPro" id="IPR056696">
    <property type="entry name" value="DUF7794"/>
</dbReference>
<feature type="repeat" description="Filamin" evidence="1">
    <location>
        <begin position="463"/>
        <end position="567"/>
    </location>
</feature>
<dbReference type="InterPro" id="IPR000504">
    <property type="entry name" value="RRM_dom"/>
</dbReference>
<evidence type="ECO:0000256" key="5">
    <source>
        <dbReference type="SAM" id="SignalP"/>
    </source>
</evidence>
<evidence type="ECO:0000259" key="6">
    <source>
        <dbReference type="PROSITE" id="PS50102"/>
    </source>
</evidence>
<dbReference type="SUPFAM" id="SSF54928">
    <property type="entry name" value="RNA-binding domain, RBD"/>
    <property type="match status" value="1"/>
</dbReference>
<dbReference type="GO" id="GO:0003723">
    <property type="term" value="F:RNA binding"/>
    <property type="evidence" value="ECO:0007669"/>
    <property type="project" value="UniProtKB-UniRule"/>
</dbReference>
<dbReference type="Gene3D" id="3.30.70.330">
    <property type="match status" value="1"/>
</dbReference>
<evidence type="ECO:0000256" key="3">
    <source>
        <dbReference type="PROSITE-ProRule" id="PRU00723"/>
    </source>
</evidence>
<feature type="compositionally biased region" description="Basic and acidic residues" evidence="4">
    <location>
        <begin position="1172"/>
        <end position="1185"/>
    </location>
</feature>
<dbReference type="GO" id="GO:0008270">
    <property type="term" value="F:zinc ion binding"/>
    <property type="evidence" value="ECO:0007669"/>
    <property type="project" value="UniProtKB-KW"/>
</dbReference>
<feature type="compositionally biased region" description="Low complexity" evidence="4">
    <location>
        <begin position="884"/>
        <end position="894"/>
    </location>
</feature>
<dbReference type="SMART" id="SM00557">
    <property type="entry name" value="IG_FLMN"/>
    <property type="match status" value="1"/>
</dbReference>
<dbReference type="InterPro" id="IPR000571">
    <property type="entry name" value="Znf_CCCH"/>
</dbReference>
<feature type="region of interest" description="Disordered" evidence="4">
    <location>
        <begin position="874"/>
        <end position="1341"/>
    </location>
</feature>
<evidence type="ECO:0000256" key="4">
    <source>
        <dbReference type="SAM" id="MobiDB-lite"/>
    </source>
</evidence>
<dbReference type="PROSITE" id="PS50102">
    <property type="entry name" value="RRM"/>
    <property type="match status" value="1"/>
</dbReference>
<feature type="compositionally biased region" description="Acidic residues" evidence="4">
    <location>
        <begin position="448"/>
        <end position="457"/>
    </location>
</feature>
<dbReference type="CDD" id="cd00590">
    <property type="entry name" value="RRM_SF"/>
    <property type="match status" value="1"/>
</dbReference>
<dbReference type="InterPro" id="IPR013783">
    <property type="entry name" value="Ig-like_fold"/>
</dbReference>
<keyword evidence="9" id="KW-1185">Reference proteome</keyword>
<dbReference type="PROSITE" id="PS50194">
    <property type="entry name" value="FILAMIN_REPEAT"/>
    <property type="match status" value="1"/>
</dbReference>
<dbReference type="InterPro" id="IPR035979">
    <property type="entry name" value="RBD_domain_sf"/>
</dbReference>
<dbReference type="InterPro" id="IPR014756">
    <property type="entry name" value="Ig_E-set"/>
</dbReference>
<feature type="compositionally biased region" description="Basic and acidic residues" evidence="4">
    <location>
        <begin position="1267"/>
        <end position="1284"/>
    </location>
</feature>
<keyword evidence="3" id="KW-0863">Zinc-finger</keyword>
<dbReference type="SMART" id="SM00360">
    <property type="entry name" value="RRM"/>
    <property type="match status" value="1"/>
</dbReference>
<dbReference type="SUPFAM" id="SSF81296">
    <property type="entry name" value="E set domains"/>
    <property type="match status" value="1"/>
</dbReference>
<feature type="compositionally biased region" description="Basic residues" evidence="4">
    <location>
        <begin position="998"/>
        <end position="1009"/>
    </location>
</feature>
<dbReference type="PROSITE" id="PS50103">
    <property type="entry name" value="ZF_C3H1"/>
    <property type="match status" value="1"/>
</dbReference>
<feature type="compositionally biased region" description="Basic and acidic residues" evidence="4">
    <location>
        <begin position="938"/>
        <end position="952"/>
    </location>
</feature>
<name>A0AAN7JKI3_9MYRT</name>
<dbReference type="Pfam" id="PF25070">
    <property type="entry name" value="DUF7794"/>
    <property type="match status" value="1"/>
</dbReference>
<evidence type="ECO:0000256" key="1">
    <source>
        <dbReference type="PROSITE-ProRule" id="PRU00087"/>
    </source>
</evidence>
<evidence type="ECO:0000256" key="2">
    <source>
        <dbReference type="PROSITE-ProRule" id="PRU00176"/>
    </source>
</evidence>
<comment type="caution">
    <text evidence="8">The sequence shown here is derived from an EMBL/GenBank/DDBJ whole genome shotgun (WGS) entry which is preliminary data.</text>
</comment>
<dbReference type="Proteomes" id="UP001345219">
    <property type="component" value="Chromosome 10"/>
</dbReference>
<evidence type="ECO:0000313" key="9">
    <source>
        <dbReference type="Proteomes" id="UP001345219"/>
    </source>
</evidence>
<feature type="compositionally biased region" description="Basic and acidic residues" evidence="4">
    <location>
        <begin position="1024"/>
        <end position="1099"/>
    </location>
</feature>
<feature type="compositionally biased region" description="Low complexity" evidence="4">
    <location>
        <begin position="1322"/>
        <end position="1334"/>
    </location>
</feature>
<feature type="compositionally biased region" description="Basic and acidic residues" evidence="4">
    <location>
        <begin position="1194"/>
        <end position="1216"/>
    </location>
</feature>
<dbReference type="Pfam" id="PF00630">
    <property type="entry name" value="Filamin"/>
    <property type="match status" value="1"/>
</dbReference>
<keyword evidence="3" id="KW-0862">Zinc</keyword>
<dbReference type="InterPro" id="IPR017868">
    <property type="entry name" value="Filamin/ABP280_repeat-like"/>
</dbReference>
<feature type="domain" description="RRM" evidence="6">
    <location>
        <begin position="727"/>
        <end position="798"/>
    </location>
</feature>
<dbReference type="EMBL" id="JAXIOK010000021">
    <property type="protein sequence ID" value="KAK4746468.1"/>
    <property type="molecule type" value="Genomic_DNA"/>
</dbReference>
<feature type="signal peptide" evidence="5">
    <location>
        <begin position="1"/>
        <end position="27"/>
    </location>
</feature>
<feature type="region of interest" description="Disordered" evidence="4">
    <location>
        <begin position="441"/>
        <end position="464"/>
    </location>
</feature>
<feature type="compositionally biased region" description="Basic residues" evidence="4">
    <location>
        <begin position="895"/>
        <end position="912"/>
    </location>
</feature>
<dbReference type="InterPro" id="IPR001298">
    <property type="entry name" value="Filamin/ABP280_rpt"/>
</dbReference>
<dbReference type="PANTHER" id="PTHR37735">
    <property type="entry name" value="OS08G0567000 PROTEIN"/>
    <property type="match status" value="1"/>
</dbReference>
<feature type="compositionally biased region" description="Basic residues" evidence="4">
    <location>
        <begin position="920"/>
        <end position="937"/>
    </location>
</feature>
<proteinExistence type="predicted"/>
<dbReference type="Pfam" id="PF00076">
    <property type="entry name" value="RRM_1"/>
    <property type="match status" value="1"/>
</dbReference>
<keyword evidence="5" id="KW-0732">Signal</keyword>
<feature type="compositionally biased region" description="Basic and acidic residues" evidence="4">
    <location>
        <begin position="1141"/>
        <end position="1158"/>
    </location>
</feature>
<keyword evidence="2" id="KW-0694">RNA-binding</keyword>
<dbReference type="PANTHER" id="PTHR37735:SF1">
    <property type="entry name" value="OS08G0567000 PROTEIN"/>
    <property type="match status" value="1"/>
</dbReference>
<feature type="compositionally biased region" description="Basic and acidic residues" evidence="4">
    <location>
        <begin position="961"/>
        <end position="971"/>
    </location>
</feature>
<dbReference type="InterPro" id="IPR012677">
    <property type="entry name" value="Nucleotide-bd_a/b_plait_sf"/>
</dbReference>
<evidence type="ECO:0000259" key="7">
    <source>
        <dbReference type="PROSITE" id="PS50103"/>
    </source>
</evidence>
<dbReference type="Gene3D" id="2.60.40.10">
    <property type="entry name" value="Immunoglobulins"/>
    <property type="match status" value="1"/>
</dbReference>
<reference evidence="8 9" key="1">
    <citation type="journal article" date="2023" name="Hortic Res">
        <title>Pangenome of water caltrop reveals structural variations and asymmetric subgenome divergence after allopolyploidization.</title>
        <authorList>
            <person name="Zhang X."/>
            <person name="Chen Y."/>
            <person name="Wang L."/>
            <person name="Yuan Y."/>
            <person name="Fang M."/>
            <person name="Shi L."/>
            <person name="Lu R."/>
            <person name="Comes H.P."/>
            <person name="Ma Y."/>
            <person name="Chen Y."/>
            <person name="Huang G."/>
            <person name="Zhou Y."/>
            <person name="Zheng Z."/>
            <person name="Qiu Y."/>
        </authorList>
    </citation>
    <scope>NUCLEOTIDE SEQUENCE [LARGE SCALE GENOMIC DNA]</scope>
    <source>
        <tissue evidence="8">Roots</tissue>
    </source>
</reference>
<keyword evidence="3" id="KW-0479">Metal-binding</keyword>
<gene>
    <name evidence="8" type="ORF">SAY87_012780</name>
</gene>
<dbReference type="GO" id="GO:0012505">
    <property type="term" value="C:endomembrane system"/>
    <property type="evidence" value="ECO:0007669"/>
    <property type="project" value="TreeGrafter"/>
</dbReference>
<feature type="zinc finger region" description="C3H1-type" evidence="3">
    <location>
        <begin position="637"/>
        <end position="658"/>
    </location>
</feature>
<feature type="compositionally biased region" description="Basic and acidic residues" evidence="4">
    <location>
        <begin position="1230"/>
        <end position="1246"/>
    </location>
</feature>
<feature type="chain" id="PRO_5042894689" evidence="5">
    <location>
        <begin position="28"/>
        <end position="1471"/>
    </location>
</feature>
<protein>
    <submittedName>
        <fullName evidence="8">Uncharacterized protein</fullName>
    </submittedName>
</protein>
<feature type="domain" description="C3H1-type" evidence="7">
    <location>
        <begin position="637"/>
        <end position="658"/>
    </location>
</feature>
<sequence>MSPRCRSILLQLFLFSSFLSIRLEAEATGSVFFIDSATHKYFRARSLEDAAEKNKMSLPEVGATVSVLLGLPPPAMLSAAASSKLNNLLKPNPFDRPRAAFVIEVRGVQDSDQLLESDLLSGAQRKAVFSGEMANIQLQDDKVSVVFVDESVSLNSDPFTDEEIHSFASLMGGTYAYDGVKVLAGKLTIPLDENVNISLSLSKKAERDFTASLISLVRNIKRAIEMHEDLSQSIIKPAELVKGSFDVMKALQENYQTDGAAEQGAKLLLAVLAKMYNSLQAAYDGQIVGIIFFNNDATTDALVNVVINSQPSARVLEEENAPSAADVEKLLVRRTLAWLTGLILLISTLLGTGPVRLLVDNCDLNLKRPYHIGCSIVLLIRALLKHYRVIMADRSASNAVAKPIWAKQAEEAKLKSEAEKAAAAKAAFEATFREVDKIREKEVAAESSDSESEEAEGLEDKPVGPVDPSKCMAAGVGIAGGTACAPASFLVTTKDAEGRKVPNGGADITVKVVPGVGVGGSEQEGAVKDMGDGTYAVTYVVPKRGNYMVHIDCNEKPIMGSPFPVFFSGGVSTGGVLGVAPTPSYPNLVNQTMPNMPNYTGSVSGAFPGLMGMIPGVVPGSSGGAVLPGIGASLGEICRDYLNGRCAKTDCKLSHPPHNLLMTALAATGTMGTLSQAPMAPSAAAMAAAQAIMAAQALQAHAAQFQAQSQLAKESPDKDVKGDALKRTVQVSNLSPLLTVDQLKQLFGFCGTVVECTISDSKHFAYIEYSKSEEATAALSLNNMDVAGRPLNVEMAKSLPQKPSTTSSSLGSPSLPIMMQQAVAMQQMQFQQALLMQQTMNAQQVANRTASMKSAAELAAARAAEISKKLKADGVVPEDNETGAAKSRSPSPSRARSKSKSRSPINYRRRQRSPSYSPPPRRRREYRSRSPLRSRHHLSYESEQRSLRDRDSYGSYRYRRHDSVRSRDRHSPISRRNRSRSASPLSRKSRRVDSESPKHRRESSHKSQKSSRVSSRSPRHHRDSRSSRKSDVREKLEVERSSRSRSRSVESDHETNDRKDGKLEDKSSLRERRSSSRSRSIEQKHHSDEDHVETRERTGSYRNRSRSRSPVVESKRSSRHRMKEARDERSTHRERKQSRSRSCEGNRHSKDKLADRRISNSGHRNRRRSRSKSIEHSHHRDGDSRSRRRRRSRSKSEENRHSRSEVVDGREKESGSRRRRRSRSGSAENGRSKENSSYKRSEVERGRHSRSSSAEGKGQGNSKKGHNKDGKSKKGEKKRAHEIDSSLDNETPDGKHHNIVQTGIEKGEEENIEDSPYCLKPSGKCSASTSSGSSFNRKEIRSGGSKYAKRLDLETATEVGDFNRVDTGKDPNFSDHESGTSGTDWRLPVSISIWLNCLKKYSAFACGQLFNVNTVISLELFEIGMDRVKFLWHNRGTKTEVKPVAGMNSIALRNEFSRLDNSRLFMLKGET</sequence>